<evidence type="ECO:0000313" key="2">
    <source>
        <dbReference type="EMBL" id="KAJ7359913.1"/>
    </source>
</evidence>
<feature type="region of interest" description="Disordered" evidence="1">
    <location>
        <begin position="31"/>
        <end position="52"/>
    </location>
</feature>
<accession>A0AAD7AJ46</accession>
<evidence type="ECO:0000256" key="1">
    <source>
        <dbReference type="SAM" id="MobiDB-lite"/>
    </source>
</evidence>
<sequence length="364" mass="40065">MSKRNQGYQIRIIGDSAQTAIKFRLFVRTSPTKRQPPEDAETQPQEGGGLTEVEEDSQHWCGIAGAFGPCPSEATIRSCPVKCTLRFNGVYATSQFLRKLINKDFHRLRLVTPYPIRDEVTVVVTLDGVEGDKSFASVKAEWDPYCKQSPGFENLDYKDANGGGNTGISPVFPLKSTVTFSNGYDPKQFINTLANAAFNRLKIIEPYLQRKGGQVVVHLDDTSISGRNDVDSVMGEWRAYCQRAKGYVGVEFADACPSANAALLNLPVMATMTFGTADDAQRAYNDLLRWKATAWPRGYNMSSVSIGDPTGGVALNSIQNPGGQSGPVEATWNTFWNNPAHFSPSRRLRTTNNRVLASLHRNIS</sequence>
<proteinExistence type="predicted"/>
<keyword evidence="3" id="KW-1185">Reference proteome</keyword>
<protein>
    <submittedName>
        <fullName evidence="2">Uncharacterized protein</fullName>
    </submittedName>
</protein>
<reference evidence="2" key="1">
    <citation type="submission" date="2023-03" db="EMBL/GenBank/DDBJ databases">
        <title>Massive genome expansion in bonnet fungi (Mycena s.s.) driven by repeated elements and novel gene families across ecological guilds.</title>
        <authorList>
            <consortium name="Lawrence Berkeley National Laboratory"/>
            <person name="Harder C.B."/>
            <person name="Miyauchi S."/>
            <person name="Viragh M."/>
            <person name="Kuo A."/>
            <person name="Thoen E."/>
            <person name="Andreopoulos B."/>
            <person name="Lu D."/>
            <person name="Skrede I."/>
            <person name="Drula E."/>
            <person name="Henrissat B."/>
            <person name="Morin E."/>
            <person name="Kohler A."/>
            <person name="Barry K."/>
            <person name="LaButti K."/>
            <person name="Morin E."/>
            <person name="Salamov A."/>
            <person name="Lipzen A."/>
            <person name="Mereny Z."/>
            <person name="Hegedus B."/>
            <person name="Baldrian P."/>
            <person name="Stursova M."/>
            <person name="Weitz H."/>
            <person name="Taylor A."/>
            <person name="Grigoriev I.V."/>
            <person name="Nagy L.G."/>
            <person name="Martin F."/>
            <person name="Kauserud H."/>
        </authorList>
    </citation>
    <scope>NUCLEOTIDE SEQUENCE</scope>
    <source>
        <strain evidence="2">CBHHK002</strain>
    </source>
</reference>
<dbReference type="EMBL" id="JARIHO010000006">
    <property type="protein sequence ID" value="KAJ7359913.1"/>
    <property type="molecule type" value="Genomic_DNA"/>
</dbReference>
<organism evidence="2 3">
    <name type="scientific">Mycena albidolilacea</name>
    <dbReference type="NCBI Taxonomy" id="1033008"/>
    <lineage>
        <taxon>Eukaryota</taxon>
        <taxon>Fungi</taxon>
        <taxon>Dikarya</taxon>
        <taxon>Basidiomycota</taxon>
        <taxon>Agaricomycotina</taxon>
        <taxon>Agaricomycetes</taxon>
        <taxon>Agaricomycetidae</taxon>
        <taxon>Agaricales</taxon>
        <taxon>Marasmiineae</taxon>
        <taxon>Mycenaceae</taxon>
        <taxon>Mycena</taxon>
    </lineage>
</organism>
<gene>
    <name evidence="2" type="ORF">DFH08DRAFT_801675</name>
</gene>
<name>A0AAD7AJ46_9AGAR</name>
<evidence type="ECO:0000313" key="3">
    <source>
        <dbReference type="Proteomes" id="UP001218218"/>
    </source>
</evidence>
<dbReference type="Proteomes" id="UP001218218">
    <property type="component" value="Unassembled WGS sequence"/>
</dbReference>
<comment type="caution">
    <text evidence="2">The sequence shown here is derived from an EMBL/GenBank/DDBJ whole genome shotgun (WGS) entry which is preliminary data.</text>
</comment>
<dbReference type="AlphaFoldDB" id="A0AAD7AJ46"/>